<evidence type="ECO:0000313" key="3">
    <source>
        <dbReference type="Proteomes" id="UP000503129"/>
    </source>
</evidence>
<protein>
    <submittedName>
        <fullName evidence="2">Uncharacterized protein</fullName>
    </submittedName>
</protein>
<dbReference type="RefSeq" id="WP_169268268.1">
    <property type="nucleotide sequence ID" value="NZ_CAWOXK010000001.1"/>
</dbReference>
<accession>A0A856MCN0</accession>
<keyword evidence="1" id="KW-0472">Membrane</keyword>
<dbReference type="AlphaFoldDB" id="A0A856MCN0"/>
<feature type="transmembrane region" description="Helical" evidence="1">
    <location>
        <begin position="49"/>
        <end position="67"/>
    </location>
</feature>
<sequence length="202" mass="22861">MPENSQDQNTPLTLENFWNILNSKPVSLITPGGLVVVAVHFALKSELRNTGLCLLAAVAVWFVIKIGNKIAPRIDKLLDWILNNAEILLQNLWAKLTSHFEGKYYERLEFDCREYETQGINQETLLLENLFVPLKIAPKTVGDISQNIIQQPGVNPLEQQEIGNLLVRMTRDDIKSSCFELCNSSCTYACLSMQERSGTNFF</sequence>
<dbReference type="KEGG" id="bsen:DP114_11550"/>
<reference evidence="2 3" key="1">
    <citation type="submission" date="2018-06" db="EMBL/GenBank/DDBJ databases">
        <title>Comparative genomics of Brasilonema spp. strains.</title>
        <authorList>
            <person name="Alvarenga D.O."/>
            <person name="Fiore M.F."/>
            <person name="Varani A.M."/>
        </authorList>
    </citation>
    <scope>NUCLEOTIDE SEQUENCE [LARGE SCALE GENOMIC DNA]</scope>
    <source>
        <strain evidence="2 3">CENA114</strain>
    </source>
</reference>
<keyword evidence="3" id="KW-1185">Reference proteome</keyword>
<dbReference type="Proteomes" id="UP000503129">
    <property type="component" value="Chromosome"/>
</dbReference>
<evidence type="ECO:0000256" key="1">
    <source>
        <dbReference type="SAM" id="Phobius"/>
    </source>
</evidence>
<name>A0A856MCN0_9CYAN</name>
<gene>
    <name evidence="2" type="ORF">DP114_11550</name>
</gene>
<evidence type="ECO:0000313" key="2">
    <source>
        <dbReference type="EMBL" id="QDL08448.1"/>
    </source>
</evidence>
<dbReference type="EMBL" id="CP030118">
    <property type="protein sequence ID" value="QDL08448.1"/>
    <property type="molecule type" value="Genomic_DNA"/>
</dbReference>
<organism evidence="2 3">
    <name type="scientific">Brasilonema sennae CENA114</name>
    <dbReference type="NCBI Taxonomy" id="415709"/>
    <lineage>
        <taxon>Bacteria</taxon>
        <taxon>Bacillati</taxon>
        <taxon>Cyanobacteriota</taxon>
        <taxon>Cyanophyceae</taxon>
        <taxon>Nostocales</taxon>
        <taxon>Scytonemataceae</taxon>
        <taxon>Brasilonema</taxon>
        <taxon>Bromeliae group (in: Brasilonema)</taxon>
    </lineage>
</organism>
<proteinExistence type="predicted"/>
<keyword evidence="1" id="KW-0812">Transmembrane</keyword>
<keyword evidence="1" id="KW-1133">Transmembrane helix</keyword>
<feature type="transmembrane region" description="Helical" evidence="1">
    <location>
        <begin position="26"/>
        <end position="43"/>
    </location>
</feature>